<dbReference type="OrthoDB" id="6153424at2759"/>
<dbReference type="Proteomes" id="UP000683360">
    <property type="component" value="Unassembled WGS sequence"/>
</dbReference>
<proteinExistence type="predicted"/>
<sequence>MKHGTDSEIHQIATMCSIIMPFFFPKLVFYEEGSYITNNVLVSPDGSLRLTENENVKSFAFEGKAPTGNTFKPALHNVVPERYIAQTLFEQKALDATDGTLYMSWTSTSCTLFKVLSNEEVINTILRELTEIYFCDILKRPTRSSAAAKQIKQYMQEISRTGCVFLGEFPTVQGKLDHDETTNGTSAHIDPIPSDDYRDKLTYDEVHRQILQGKTQS</sequence>
<accession>A0A8S3PVI4</accession>
<dbReference type="EMBL" id="CAJPWZ010000161">
    <property type="protein sequence ID" value="CAG2187248.1"/>
    <property type="molecule type" value="Genomic_DNA"/>
</dbReference>
<gene>
    <name evidence="1" type="ORF">MEDL_2731</name>
</gene>
<reference evidence="1" key="1">
    <citation type="submission" date="2021-03" db="EMBL/GenBank/DDBJ databases">
        <authorList>
            <person name="Bekaert M."/>
        </authorList>
    </citation>
    <scope>NUCLEOTIDE SEQUENCE</scope>
</reference>
<evidence type="ECO:0000313" key="2">
    <source>
        <dbReference type="Proteomes" id="UP000683360"/>
    </source>
</evidence>
<keyword evidence="2" id="KW-1185">Reference proteome</keyword>
<protein>
    <submittedName>
        <fullName evidence="1">Uncharacterized protein</fullName>
    </submittedName>
</protein>
<name>A0A8S3PVI4_MYTED</name>
<evidence type="ECO:0000313" key="1">
    <source>
        <dbReference type="EMBL" id="CAG2187248.1"/>
    </source>
</evidence>
<dbReference type="AlphaFoldDB" id="A0A8S3PVI4"/>
<comment type="caution">
    <text evidence="1">The sequence shown here is derived from an EMBL/GenBank/DDBJ whole genome shotgun (WGS) entry which is preliminary data.</text>
</comment>
<organism evidence="1 2">
    <name type="scientific">Mytilus edulis</name>
    <name type="common">Blue mussel</name>
    <dbReference type="NCBI Taxonomy" id="6550"/>
    <lineage>
        <taxon>Eukaryota</taxon>
        <taxon>Metazoa</taxon>
        <taxon>Spiralia</taxon>
        <taxon>Lophotrochozoa</taxon>
        <taxon>Mollusca</taxon>
        <taxon>Bivalvia</taxon>
        <taxon>Autobranchia</taxon>
        <taxon>Pteriomorphia</taxon>
        <taxon>Mytilida</taxon>
        <taxon>Mytiloidea</taxon>
        <taxon>Mytilidae</taxon>
        <taxon>Mytilinae</taxon>
        <taxon>Mytilus</taxon>
    </lineage>
</organism>